<dbReference type="Proteomes" id="UP000735302">
    <property type="component" value="Unassembled WGS sequence"/>
</dbReference>
<evidence type="ECO:0000313" key="2">
    <source>
        <dbReference type="Proteomes" id="UP000735302"/>
    </source>
</evidence>
<protein>
    <recommendedName>
        <fullName evidence="3">DUF19 domain-containing protein</fullName>
    </recommendedName>
</protein>
<gene>
    <name evidence="1" type="ORF">PoB_001771200</name>
</gene>
<name>A0AAV3Z9J9_9GAST</name>
<evidence type="ECO:0008006" key="3">
    <source>
        <dbReference type="Google" id="ProtNLM"/>
    </source>
</evidence>
<organism evidence="1 2">
    <name type="scientific">Plakobranchus ocellatus</name>
    <dbReference type="NCBI Taxonomy" id="259542"/>
    <lineage>
        <taxon>Eukaryota</taxon>
        <taxon>Metazoa</taxon>
        <taxon>Spiralia</taxon>
        <taxon>Lophotrochozoa</taxon>
        <taxon>Mollusca</taxon>
        <taxon>Gastropoda</taxon>
        <taxon>Heterobranchia</taxon>
        <taxon>Euthyneura</taxon>
        <taxon>Panpulmonata</taxon>
        <taxon>Sacoglossa</taxon>
        <taxon>Placobranchoidea</taxon>
        <taxon>Plakobranchidae</taxon>
        <taxon>Plakobranchus</taxon>
    </lineage>
</organism>
<comment type="caution">
    <text evidence="1">The sequence shown here is derived from an EMBL/GenBank/DDBJ whole genome shotgun (WGS) entry which is preliminary data.</text>
</comment>
<evidence type="ECO:0000313" key="1">
    <source>
        <dbReference type="EMBL" id="GFN91206.1"/>
    </source>
</evidence>
<sequence length="228" mass="25631">MAHLLFSSCLTPNTNVEASEECKELLACQNVLENLNEIEEDPVILTYNDTEVLDHVCEVSEDLSSCIDEHIGSCALEQVKESALADQQILEYICSEEGRALVISLANSECANNKLLEVELKTEMQSCLETFTMDVQLEAFYAQIRGTELELSDLCPYVHQLRTCIVDAGSDTCGEDMGVFIGNIWDIAAAYNFEQLGCVADARRRRRYVKRALPILIKRSKLIKKLRK</sequence>
<dbReference type="EMBL" id="BLXT01002108">
    <property type="protein sequence ID" value="GFN91206.1"/>
    <property type="molecule type" value="Genomic_DNA"/>
</dbReference>
<reference evidence="1 2" key="1">
    <citation type="journal article" date="2021" name="Elife">
        <title>Chloroplast acquisition without the gene transfer in kleptoplastic sea slugs, Plakobranchus ocellatus.</title>
        <authorList>
            <person name="Maeda T."/>
            <person name="Takahashi S."/>
            <person name="Yoshida T."/>
            <person name="Shimamura S."/>
            <person name="Takaki Y."/>
            <person name="Nagai Y."/>
            <person name="Toyoda A."/>
            <person name="Suzuki Y."/>
            <person name="Arimoto A."/>
            <person name="Ishii H."/>
            <person name="Satoh N."/>
            <person name="Nishiyama T."/>
            <person name="Hasebe M."/>
            <person name="Maruyama T."/>
            <person name="Minagawa J."/>
            <person name="Obokata J."/>
            <person name="Shigenobu S."/>
        </authorList>
    </citation>
    <scope>NUCLEOTIDE SEQUENCE [LARGE SCALE GENOMIC DNA]</scope>
</reference>
<proteinExistence type="predicted"/>
<accession>A0AAV3Z9J9</accession>
<keyword evidence="2" id="KW-1185">Reference proteome</keyword>
<dbReference type="AlphaFoldDB" id="A0AAV3Z9J9"/>